<reference evidence="2 3" key="1">
    <citation type="submission" date="2016-09" db="EMBL/GenBank/DDBJ databases">
        <title>Complete genome of Desulfosporosinus sp. OL.</title>
        <authorList>
            <person name="Mardanov A."/>
            <person name="Beletsky A."/>
            <person name="Panova A."/>
            <person name="Karnachuk O."/>
            <person name="Ravin N."/>
        </authorList>
    </citation>
    <scope>NUCLEOTIDE SEQUENCE [LARGE SCALE GENOMIC DNA]</scope>
    <source>
        <strain evidence="2 3">OL</strain>
    </source>
</reference>
<evidence type="ECO:0000313" key="3">
    <source>
        <dbReference type="Proteomes" id="UP000186102"/>
    </source>
</evidence>
<comment type="caution">
    <text evidence="2">The sequence shown here is derived from an EMBL/GenBank/DDBJ whole genome shotgun (WGS) entry which is preliminary data.</text>
</comment>
<dbReference type="InterPro" id="IPR046680">
    <property type="entry name" value="DUF6550"/>
</dbReference>
<protein>
    <submittedName>
        <fullName evidence="2">Uncharacterized protein</fullName>
    </submittedName>
</protein>
<dbReference type="Pfam" id="PF20187">
    <property type="entry name" value="DUF6550"/>
    <property type="match status" value="1"/>
</dbReference>
<proteinExistence type="predicted"/>
<keyword evidence="3" id="KW-1185">Reference proteome</keyword>
<dbReference type="Proteomes" id="UP000186102">
    <property type="component" value="Unassembled WGS sequence"/>
</dbReference>
<sequence>MSKLNVKTQKRLLVSGLAALCVVLAVAVFSFGGGSGEKNKSNIANNISNNVTVDDIKTDDKAGVSVSNITALTNGTESQTSSNVVLDISKQQDVEVPIAETPQKPAEPEKPVVKDAGALKNPDTPPVYDKEQTTVEKKSSEPKSGDKKDGQVYIPGFGWVKDEGGGSKGVIVGNEGDKLTGNKVGQMD</sequence>
<gene>
    <name evidence="2" type="ORF">DSOL_3801</name>
</gene>
<dbReference type="EMBL" id="MLBF01000037">
    <property type="protein sequence ID" value="OLN28990.1"/>
    <property type="molecule type" value="Genomic_DNA"/>
</dbReference>
<organism evidence="2 3">
    <name type="scientific">Desulfosporosinus metallidurans</name>
    <dbReference type="NCBI Taxonomy" id="1888891"/>
    <lineage>
        <taxon>Bacteria</taxon>
        <taxon>Bacillati</taxon>
        <taxon>Bacillota</taxon>
        <taxon>Clostridia</taxon>
        <taxon>Eubacteriales</taxon>
        <taxon>Desulfitobacteriaceae</taxon>
        <taxon>Desulfosporosinus</taxon>
    </lineage>
</organism>
<evidence type="ECO:0000313" key="2">
    <source>
        <dbReference type="EMBL" id="OLN28990.1"/>
    </source>
</evidence>
<name>A0A1Q8QNU5_9FIRM</name>
<dbReference type="RefSeq" id="WP_075366229.1">
    <property type="nucleotide sequence ID" value="NZ_MLBF01000037.1"/>
</dbReference>
<dbReference type="OrthoDB" id="1798134at2"/>
<feature type="region of interest" description="Disordered" evidence="1">
    <location>
        <begin position="96"/>
        <end position="188"/>
    </location>
</feature>
<dbReference type="STRING" id="1888891.DSOL_3801"/>
<dbReference type="AlphaFoldDB" id="A0A1Q8QNU5"/>
<evidence type="ECO:0000256" key="1">
    <source>
        <dbReference type="SAM" id="MobiDB-lite"/>
    </source>
</evidence>
<feature type="compositionally biased region" description="Basic and acidic residues" evidence="1">
    <location>
        <begin position="128"/>
        <end position="150"/>
    </location>
</feature>
<accession>A0A1Q8QNU5</accession>